<dbReference type="GO" id="GO:0005737">
    <property type="term" value="C:cytoplasm"/>
    <property type="evidence" value="ECO:0007669"/>
    <property type="project" value="TreeGrafter"/>
</dbReference>
<feature type="domain" description="SHQ1-like CS" evidence="1">
    <location>
        <begin position="3"/>
        <end position="48"/>
    </location>
</feature>
<evidence type="ECO:0000313" key="3">
    <source>
        <dbReference type="Proteomes" id="UP000694395"/>
    </source>
</evidence>
<proteinExistence type="predicted"/>
<dbReference type="Proteomes" id="UP000694395">
    <property type="component" value="Chromosome 17"/>
</dbReference>
<dbReference type="InterPro" id="IPR048696">
    <property type="entry name" value="SHQ1-like_CS"/>
</dbReference>
<keyword evidence="3" id="KW-1185">Reference proteome</keyword>
<dbReference type="Gene3D" id="2.60.40.790">
    <property type="match status" value="1"/>
</dbReference>
<dbReference type="InterPro" id="IPR008978">
    <property type="entry name" value="HSP20-like_chaperone"/>
</dbReference>
<dbReference type="PANTHER" id="PTHR12967:SF0">
    <property type="entry name" value="PROTEIN SHQ1 HOMOLOG"/>
    <property type="match status" value="1"/>
</dbReference>
<name>A0A8C7S0H4_ONCMY</name>
<dbReference type="AlphaFoldDB" id="A0A8C7S0H4"/>
<dbReference type="GeneTree" id="ENSGT00940000177762"/>
<accession>A0A8C7S0H4</accession>
<evidence type="ECO:0000313" key="2">
    <source>
        <dbReference type="Ensembl" id="ENSOMYP00000058467.1"/>
    </source>
</evidence>
<evidence type="ECO:0000259" key="1">
    <source>
        <dbReference type="Pfam" id="PF21413"/>
    </source>
</evidence>
<sequence length="48" mass="5703">MRTPAFELSQDPAFLILNLHVPYSRTSEFDLYINGDDFKFSTEPYFLR</sequence>
<dbReference type="GO" id="GO:0051082">
    <property type="term" value="F:unfolded protein binding"/>
    <property type="evidence" value="ECO:0007669"/>
    <property type="project" value="TreeGrafter"/>
</dbReference>
<dbReference type="GO" id="GO:0000493">
    <property type="term" value="P:box H/ACA snoRNP assembly"/>
    <property type="evidence" value="ECO:0007669"/>
    <property type="project" value="InterPro"/>
</dbReference>
<dbReference type="Ensembl" id="ENSOMYT00000063642.2">
    <property type="protein sequence ID" value="ENSOMYP00000058467.1"/>
    <property type="gene ID" value="ENSOMYG00000027011.2"/>
</dbReference>
<dbReference type="PANTHER" id="PTHR12967">
    <property type="entry name" value="PROTEIN SHQ1 HOMOLOG"/>
    <property type="match status" value="1"/>
</dbReference>
<organism evidence="2 3">
    <name type="scientific">Oncorhynchus mykiss</name>
    <name type="common">Rainbow trout</name>
    <name type="synonym">Salmo gairdneri</name>
    <dbReference type="NCBI Taxonomy" id="8022"/>
    <lineage>
        <taxon>Eukaryota</taxon>
        <taxon>Metazoa</taxon>
        <taxon>Chordata</taxon>
        <taxon>Craniata</taxon>
        <taxon>Vertebrata</taxon>
        <taxon>Euteleostomi</taxon>
        <taxon>Actinopterygii</taxon>
        <taxon>Neopterygii</taxon>
        <taxon>Teleostei</taxon>
        <taxon>Protacanthopterygii</taxon>
        <taxon>Salmoniformes</taxon>
        <taxon>Salmonidae</taxon>
        <taxon>Salmoninae</taxon>
        <taxon>Oncorhynchus</taxon>
    </lineage>
</organism>
<reference evidence="2" key="3">
    <citation type="submission" date="2025-09" db="UniProtKB">
        <authorList>
            <consortium name="Ensembl"/>
        </authorList>
    </citation>
    <scope>IDENTIFICATION</scope>
</reference>
<reference evidence="2" key="2">
    <citation type="submission" date="2025-08" db="UniProtKB">
        <authorList>
            <consortium name="Ensembl"/>
        </authorList>
    </citation>
    <scope>IDENTIFICATION</scope>
</reference>
<reference evidence="2" key="1">
    <citation type="submission" date="2020-07" db="EMBL/GenBank/DDBJ databases">
        <title>A long reads based de novo assembly of the rainbow trout Arlee double haploid line genome.</title>
        <authorList>
            <person name="Gao G."/>
            <person name="Palti Y."/>
        </authorList>
    </citation>
    <scope>NUCLEOTIDE SEQUENCE [LARGE SCALE GENOMIC DNA]</scope>
</reference>
<dbReference type="GO" id="GO:0005654">
    <property type="term" value="C:nucleoplasm"/>
    <property type="evidence" value="ECO:0007669"/>
    <property type="project" value="TreeGrafter"/>
</dbReference>
<dbReference type="Pfam" id="PF21413">
    <property type="entry name" value="SHQ1-like_CS"/>
    <property type="match status" value="1"/>
</dbReference>
<dbReference type="InterPro" id="IPR039742">
    <property type="entry name" value="Shq1"/>
</dbReference>
<protein>
    <recommendedName>
        <fullName evidence="1">SHQ1-like CS domain-containing protein</fullName>
    </recommendedName>
</protein>